<evidence type="ECO:0000256" key="1">
    <source>
        <dbReference type="SAM" id="Phobius"/>
    </source>
</evidence>
<keyword evidence="1" id="KW-0812">Transmembrane</keyword>
<evidence type="ECO:0000313" key="3">
    <source>
        <dbReference type="Proteomes" id="UP000516384"/>
    </source>
</evidence>
<protein>
    <submittedName>
        <fullName evidence="2">Uncharacterized protein</fullName>
    </submittedName>
</protein>
<proteinExistence type="predicted"/>
<feature type="transmembrane region" description="Helical" evidence="1">
    <location>
        <begin position="60"/>
        <end position="80"/>
    </location>
</feature>
<name>A0A7H0YH22_9BACL</name>
<keyword evidence="1" id="KW-1133">Transmembrane helix</keyword>
<accession>A0A7H0YH22</accession>
<dbReference type="EMBL" id="CP061173">
    <property type="protein sequence ID" value="QNR70380.1"/>
    <property type="molecule type" value="Genomic_DNA"/>
</dbReference>
<dbReference type="AlphaFoldDB" id="A0A7H0YH22"/>
<keyword evidence="1" id="KW-0472">Membrane</keyword>
<feature type="transmembrane region" description="Helical" evidence="1">
    <location>
        <begin position="6"/>
        <end position="23"/>
    </location>
</feature>
<feature type="transmembrane region" description="Helical" evidence="1">
    <location>
        <begin position="35"/>
        <end position="54"/>
    </location>
</feature>
<evidence type="ECO:0000313" key="2">
    <source>
        <dbReference type="EMBL" id="QNR70380.1"/>
    </source>
</evidence>
<keyword evidence="2" id="KW-0614">Plasmid</keyword>
<organism evidence="2 3">
    <name type="scientific">Paenibacillus peoriae</name>
    <dbReference type="NCBI Taxonomy" id="59893"/>
    <lineage>
        <taxon>Bacteria</taxon>
        <taxon>Bacillati</taxon>
        <taxon>Bacillota</taxon>
        <taxon>Bacilli</taxon>
        <taxon>Bacillales</taxon>
        <taxon>Paenibacillaceae</taxon>
        <taxon>Paenibacillus</taxon>
    </lineage>
</organism>
<dbReference type="RefSeq" id="WP_190299687.1">
    <property type="nucleotide sequence ID" value="NZ_CP061173.1"/>
</dbReference>
<reference evidence="2 3" key="1">
    <citation type="submission" date="2020-09" db="EMBL/GenBank/DDBJ databases">
        <title>Characterization of Paenibacillus peoriae strain ZF390 with broad-spectrum antimicrobial activity as a potential biocontrol agent.</title>
        <authorList>
            <person name="Li L."/>
            <person name="Zhao Y."/>
            <person name="Li B."/>
            <person name="Xie X."/>
        </authorList>
    </citation>
    <scope>NUCLEOTIDE SEQUENCE [LARGE SCALE GENOMIC DNA]</scope>
    <source>
        <strain evidence="2 3">ZF390</strain>
        <plasmid evidence="2 3">pPlas1</plasmid>
    </source>
</reference>
<sequence length="92" mass="9944">MNVYLFVVLVLILAGGLLFNIFKKKQGKDSKTPDIVTILGLVVAVAIGIVPVFLSGLQAWTWHTTVLIVGCALVIGRILYNWSKNSSQSKGS</sequence>
<geneLocation type="plasmid" evidence="2 3">
    <name>pPlas1</name>
</geneLocation>
<gene>
    <name evidence="2" type="ORF">IAQ67_28925</name>
</gene>
<dbReference type="Proteomes" id="UP000516384">
    <property type="component" value="Plasmid pPlas1"/>
</dbReference>